<dbReference type="RefSeq" id="WP_344162246.1">
    <property type="nucleotide sequence ID" value="NZ_BAAABV010000021.1"/>
</dbReference>
<dbReference type="PANTHER" id="PTHR37301">
    <property type="entry name" value="DNA-BINDING PROTEIN-RELATED"/>
    <property type="match status" value="1"/>
</dbReference>
<dbReference type="SMART" id="SM00530">
    <property type="entry name" value="HTH_XRE"/>
    <property type="match status" value="1"/>
</dbReference>
<organism evidence="2 3">
    <name type="scientific">Streptomyces polychromogenes</name>
    <dbReference type="NCBI Taxonomy" id="67342"/>
    <lineage>
        <taxon>Bacteria</taxon>
        <taxon>Bacillati</taxon>
        <taxon>Actinomycetota</taxon>
        <taxon>Actinomycetes</taxon>
        <taxon>Kitasatosporales</taxon>
        <taxon>Streptomycetaceae</taxon>
        <taxon>Streptomyces</taxon>
    </lineage>
</organism>
<evidence type="ECO:0000313" key="3">
    <source>
        <dbReference type="Proteomes" id="UP001501867"/>
    </source>
</evidence>
<comment type="caution">
    <text evidence="2">The sequence shown here is derived from an EMBL/GenBank/DDBJ whole genome shotgun (WGS) entry which is preliminary data.</text>
</comment>
<feature type="domain" description="HTH cro/C1-type" evidence="1">
    <location>
        <begin position="13"/>
        <end position="62"/>
    </location>
</feature>
<accession>A0ABN0VH16</accession>
<dbReference type="Gene3D" id="1.10.260.40">
    <property type="entry name" value="lambda repressor-like DNA-binding domains"/>
    <property type="match status" value="1"/>
</dbReference>
<proteinExistence type="predicted"/>
<dbReference type="PANTHER" id="PTHR37301:SF1">
    <property type="entry name" value="DNA-BINDING PROTEIN"/>
    <property type="match status" value="1"/>
</dbReference>
<evidence type="ECO:0000259" key="1">
    <source>
        <dbReference type="PROSITE" id="PS50943"/>
    </source>
</evidence>
<dbReference type="PROSITE" id="PS50943">
    <property type="entry name" value="HTH_CROC1"/>
    <property type="match status" value="1"/>
</dbReference>
<dbReference type="SUPFAM" id="SSF47413">
    <property type="entry name" value="lambda repressor-like DNA-binding domains"/>
    <property type="match status" value="1"/>
</dbReference>
<keyword evidence="3" id="KW-1185">Reference proteome</keyword>
<name>A0ABN0VH16_9ACTN</name>
<protein>
    <submittedName>
        <fullName evidence="2">Helix-turn-helix transcriptional regulator</fullName>
    </submittedName>
</protein>
<gene>
    <name evidence="2" type="ORF">GCM10010302_44370</name>
</gene>
<dbReference type="Pfam" id="PF13443">
    <property type="entry name" value="HTH_26"/>
    <property type="match status" value="1"/>
</dbReference>
<dbReference type="Proteomes" id="UP001501867">
    <property type="component" value="Unassembled WGS sequence"/>
</dbReference>
<sequence>MPIAVDIDVMLARRKMSVGELADRVGITPANLAVLKNGRAKAVRFATLAALCEVLECQPGDLLRWEADDAESDARPGLDPATSER</sequence>
<dbReference type="InterPro" id="IPR001387">
    <property type="entry name" value="Cro/C1-type_HTH"/>
</dbReference>
<dbReference type="EMBL" id="BAAABV010000021">
    <property type="protein sequence ID" value="GAA0300911.1"/>
    <property type="molecule type" value="Genomic_DNA"/>
</dbReference>
<dbReference type="InterPro" id="IPR010982">
    <property type="entry name" value="Lambda_DNA-bd_dom_sf"/>
</dbReference>
<dbReference type="CDD" id="cd00093">
    <property type="entry name" value="HTH_XRE"/>
    <property type="match status" value="1"/>
</dbReference>
<evidence type="ECO:0000313" key="2">
    <source>
        <dbReference type="EMBL" id="GAA0300911.1"/>
    </source>
</evidence>
<reference evidence="3" key="1">
    <citation type="journal article" date="2019" name="Int. J. Syst. Evol. Microbiol.">
        <title>The Global Catalogue of Microorganisms (GCM) 10K type strain sequencing project: providing services to taxonomists for standard genome sequencing and annotation.</title>
        <authorList>
            <consortium name="The Broad Institute Genomics Platform"/>
            <consortium name="The Broad Institute Genome Sequencing Center for Infectious Disease"/>
            <person name="Wu L."/>
            <person name="Ma J."/>
        </authorList>
    </citation>
    <scope>NUCLEOTIDE SEQUENCE [LARGE SCALE GENOMIC DNA]</scope>
    <source>
        <strain evidence="3">JCM 4505</strain>
    </source>
</reference>